<dbReference type="AlphaFoldDB" id="A0A2I0KAB6"/>
<dbReference type="Proteomes" id="UP000233551">
    <property type="component" value="Unassembled WGS sequence"/>
</dbReference>
<dbReference type="EMBL" id="PGOL01000750">
    <property type="protein sequence ID" value="PKI65477.1"/>
    <property type="molecule type" value="Genomic_DNA"/>
</dbReference>
<name>A0A2I0KAB6_PUNGR</name>
<comment type="caution">
    <text evidence="2">The sequence shown here is derived from an EMBL/GenBank/DDBJ whole genome shotgun (WGS) entry which is preliminary data.</text>
</comment>
<evidence type="ECO:0000313" key="3">
    <source>
        <dbReference type="Proteomes" id="UP000233551"/>
    </source>
</evidence>
<proteinExistence type="predicted"/>
<evidence type="ECO:0000313" key="2">
    <source>
        <dbReference type="EMBL" id="PKI65477.1"/>
    </source>
</evidence>
<organism evidence="2 3">
    <name type="scientific">Punica granatum</name>
    <name type="common">Pomegranate</name>
    <dbReference type="NCBI Taxonomy" id="22663"/>
    <lineage>
        <taxon>Eukaryota</taxon>
        <taxon>Viridiplantae</taxon>
        <taxon>Streptophyta</taxon>
        <taxon>Embryophyta</taxon>
        <taxon>Tracheophyta</taxon>
        <taxon>Spermatophyta</taxon>
        <taxon>Magnoliopsida</taxon>
        <taxon>eudicotyledons</taxon>
        <taxon>Gunneridae</taxon>
        <taxon>Pentapetalae</taxon>
        <taxon>rosids</taxon>
        <taxon>malvids</taxon>
        <taxon>Myrtales</taxon>
        <taxon>Lythraceae</taxon>
        <taxon>Punica</taxon>
    </lineage>
</organism>
<gene>
    <name evidence="2" type="ORF">CRG98_014135</name>
</gene>
<reference evidence="2 3" key="1">
    <citation type="submission" date="2017-11" db="EMBL/GenBank/DDBJ databases">
        <title>De-novo sequencing of pomegranate (Punica granatum L.) genome.</title>
        <authorList>
            <person name="Akparov Z."/>
            <person name="Amiraslanov A."/>
            <person name="Hajiyeva S."/>
            <person name="Abbasov M."/>
            <person name="Kaur K."/>
            <person name="Hamwieh A."/>
            <person name="Solovyev V."/>
            <person name="Salamov A."/>
            <person name="Braich B."/>
            <person name="Kosarev P."/>
            <person name="Mahmoud A."/>
            <person name="Hajiyev E."/>
            <person name="Babayeva S."/>
            <person name="Izzatullayeva V."/>
            <person name="Mammadov A."/>
            <person name="Mammadov A."/>
            <person name="Sharifova S."/>
            <person name="Ojaghi J."/>
            <person name="Eynullazada K."/>
            <person name="Bayramov B."/>
            <person name="Abdulazimova A."/>
            <person name="Shahmuradov I."/>
        </authorList>
    </citation>
    <scope>NUCLEOTIDE SEQUENCE [LARGE SCALE GENOMIC DNA]</scope>
    <source>
        <strain evidence="3">cv. AG2017</strain>
        <tissue evidence="2">Leaf</tissue>
    </source>
</reference>
<sequence>MDQNMHPRCTLSSYMLLNLATSHVVMTPIIPIHGCLDHVRLFTFIMKLSYRSVMSTSIVRCPRPKTHLATKSGSTLHVSNITPPPTKSHALVDSNTPAVGTDHPLSISLSVAQKSRKHRQCTDPNFILSGPACVRPTARLGSVHLPEGRVTDTCEKESPLPVTTRMSRDCELPGSSNMEYT</sequence>
<protein>
    <submittedName>
        <fullName evidence="2">Uncharacterized protein</fullName>
    </submittedName>
</protein>
<accession>A0A2I0KAB6</accession>
<evidence type="ECO:0000256" key="1">
    <source>
        <dbReference type="SAM" id="MobiDB-lite"/>
    </source>
</evidence>
<feature type="region of interest" description="Disordered" evidence="1">
    <location>
        <begin position="155"/>
        <end position="181"/>
    </location>
</feature>
<keyword evidence="3" id="KW-1185">Reference proteome</keyword>